<evidence type="ECO:0000313" key="2">
    <source>
        <dbReference type="Proteomes" id="UP001152658"/>
    </source>
</evidence>
<dbReference type="EMBL" id="CALYLK010000090">
    <property type="protein sequence ID" value="CAH8207186.1"/>
    <property type="molecule type" value="Genomic_DNA"/>
</dbReference>
<evidence type="ECO:0008006" key="3">
    <source>
        <dbReference type="Google" id="ProtNLM"/>
    </source>
</evidence>
<dbReference type="RefSeq" id="WP_280552648.1">
    <property type="nucleotide sequence ID" value="NZ_JAKMYL010000075.1"/>
</dbReference>
<gene>
    <name evidence="1" type="ORF">VAE063_530001</name>
</gene>
<reference evidence="1" key="1">
    <citation type="submission" date="2022-06" db="EMBL/GenBank/DDBJ databases">
        <authorList>
            <person name="Goudenege D."/>
            <person name="Le Roux F."/>
        </authorList>
    </citation>
    <scope>NUCLEOTIDE SEQUENCE</scope>
    <source>
        <strain evidence="1">12-063</strain>
    </source>
</reference>
<organism evidence="1 2">
    <name type="scientific">Vibrio aestuarianus</name>
    <dbReference type="NCBI Taxonomy" id="28171"/>
    <lineage>
        <taxon>Bacteria</taxon>
        <taxon>Pseudomonadati</taxon>
        <taxon>Pseudomonadota</taxon>
        <taxon>Gammaproteobacteria</taxon>
        <taxon>Vibrionales</taxon>
        <taxon>Vibrionaceae</taxon>
        <taxon>Vibrio</taxon>
    </lineage>
</organism>
<protein>
    <recommendedName>
        <fullName evidence="3">ATP-binding protein</fullName>
    </recommendedName>
</protein>
<sequence length="860" mass="96948">MTYAYPMELIKLDLDKPEYDEQFSAQELWQQQSAIQLLKHLEHFGLEARNYVCTSNSQGAGQNLHNAILISGGRGTGKSVFLKNAQALWVDHKRSDNNLPSLYFAPIIDPTLLQDHDSFTNVLVAHIYNQVMNVINSGTSKLSARELENAKDSFFQALRSLSEAVQYAGEHSEHVGLDKIIQYSSGIKIDCLFHEYIRVSKLIFGCDAIVISIDDVDMALENAYDVLEEIRRRLSCPDIIPLVSGELELYHHLVKLELTKSLDHPSYNEVSNGYGAKKSNELADAYLAKVLPNHYRIALKPIAALLPLLTIKDSKLNATDTWISYREYQQSFKEFFFGSVNGQERSAEYPSPQSAREVGQLVRLLAPSSLKDDKRMEENWESLRVWSESQQHGSSYALARSALQSMSTQIPLKLSELLIFNIRDQASERLPWASHKFCEEQVKFAQAFDKSKGIGNNVSLLENLSDARVIRSMPPLEMFTDYMSITRGNTAHEKNRYTLGLYTHSAYYATQGSQQRKVYFSKAFELLTTSILMSFYGELCPEQCEQKLKEVMDSTPFYSIHALNPTKYVDEDPVSSSSIDTEEDADTGNYDEFIGKVMDWSNSNRELIKSFVGDETRLLALLVAAFNKVFSQLNLLRERYHKGNNADDTLIDAILRFKYILVNAFGFLLSNRNVVPANLALDSTHSMLRDLSEFSIQSKTYQKNVGWINEFLVEGSGHELDHEAKAAQFINAVSLHPVFIALGDGVDINKCVDLVSAPITNQNGVSRNSSDGVVMNKPKSKTATTAKQGIDTLKEWFGNGKRLNSAKKLETAIKSGELSDIEIEGMTKAVLDELGENPEESKYHKSHWDVYKVLLARKNK</sequence>
<comment type="caution">
    <text evidence="1">The sequence shown here is derived from an EMBL/GenBank/DDBJ whole genome shotgun (WGS) entry which is preliminary data.</text>
</comment>
<evidence type="ECO:0000313" key="1">
    <source>
        <dbReference type="EMBL" id="CAH8207186.1"/>
    </source>
</evidence>
<keyword evidence="2" id="KW-1185">Reference proteome</keyword>
<accession>A0ABM9FLS2</accession>
<proteinExistence type="predicted"/>
<dbReference type="Proteomes" id="UP001152658">
    <property type="component" value="Unassembled WGS sequence"/>
</dbReference>
<name>A0ABM9FLS2_9VIBR</name>